<evidence type="ECO:0000313" key="2">
    <source>
        <dbReference type="Proteomes" id="UP000324758"/>
    </source>
</evidence>
<dbReference type="OrthoDB" id="7057971at2"/>
<gene>
    <name evidence="1" type="ORF">FXB40_23940</name>
</gene>
<protein>
    <submittedName>
        <fullName evidence="1">Uncharacterized protein</fullName>
    </submittedName>
</protein>
<reference evidence="1 2" key="1">
    <citation type="submission" date="2019-08" db="EMBL/GenBank/DDBJ databases">
        <title>Bradyrhizobium hipponensis sp. nov., a rhizobium isolated from a Lupinus angustifolius root nodule in Tunisia.</title>
        <authorList>
            <person name="Off K."/>
            <person name="Rejili M."/>
            <person name="Mars M."/>
            <person name="Brachmann A."/>
            <person name="Marin M."/>
        </authorList>
    </citation>
    <scope>NUCLEOTIDE SEQUENCE [LARGE SCALE GENOMIC DNA]</scope>
    <source>
        <strain evidence="1 2">CTAW71</strain>
    </source>
</reference>
<dbReference type="Proteomes" id="UP000324758">
    <property type="component" value="Unassembled WGS sequence"/>
</dbReference>
<name>A0A5D3KGW6_9BRAD</name>
<keyword evidence="2" id="KW-1185">Reference proteome</keyword>
<dbReference type="AlphaFoldDB" id="A0A5D3KGW6"/>
<sequence length="207" mass="22548">MAVLRNSVGVALKQGGLTLEAQFHALEMEFNGNGIMAIAMRQIVAAARAAFQMRQEDPFFELAMIADIASGASVQDILQRIPSCAMKQEESGAFDQLQHDVLISIRPPSTANGRDPEDGLPTIHAIFHYVSLHLTQQGFVETSAARSSPCRLYTCCNLRLRIDEPNICRSKPWLSASWPNWGPDGKCWYGTAVSITKPPASSSQAGS</sequence>
<proteinExistence type="predicted"/>
<evidence type="ECO:0000313" key="1">
    <source>
        <dbReference type="EMBL" id="TYL92742.1"/>
    </source>
</evidence>
<accession>A0A5D3KGW6</accession>
<organism evidence="1 2">
    <name type="scientific">Bradyrhizobium rifense</name>
    <dbReference type="NCBI Taxonomy" id="515499"/>
    <lineage>
        <taxon>Bacteria</taxon>
        <taxon>Pseudomonadati</taxon>
        <taxon>Pseudomonadota</taxon>
        <taxon>Alphaproteobacteria</taxon>
        <taxon>Hyphomicrobiales</taxon>
        <taxon>Nitrobacteraceae</taxon>
        <taxon>Bradyrhizobium</taxon>
    </lineage>
</organism>
<comment type="caution">
    <text evidence="1">The sequence shown here is derived from an EMBL/GenBank/DDBJ whole genome shotgun (WGS) entry which is preliminary data.</text>
</comment>
<dbReference type="EMBL" id="VSSS01000036">
    <property type="protein sequence ID" value="TYL92742.1"/>
    <property type="molecule type" value="Genomic_DNA"/>
</dbReference>
<dbReference type="RefSeq" id="WP_148774660.1">
    <property type="nucleotide sequence ID" value="NZ_VSSS01000036.1"/>
</dbReference>